<keyword evidence="2" id="KW-1185">Reference proteome</keyword>
<accession>A0AAU9KE87</accession>
<protein>
    <submittedName>
        <fullName evidence="1">Uncharacterized protein</fullName>
    </submittedName>
</protein>
<dbReference type="Proteomes" id="UP001162131">
    <property type="component" value="Unassembled WGS sequence"/>
</dbReference>
<name>A0AAU9KE87_9CILI</name>
<comment type="caution">
    <text evidence="1">The sequence shown here is derived from an EMBL/GenBank/DDBJ whole genome shotgun (WGS) entry which is preliminary data.</text>
</comment>
<evidence type="ECO:0000313" key="1">
    <source>
        <dbReference type="EMBL" id="CAG9335610.1"/>
    </source>
</evidence>
<sequence length="195" mass="22801">MIKMMPYNSNIKTLQRPISNNRFNPLLHSGSSSLSPARKSPYYLDSSHVYELISNQSFNATPVPITPTNGPEMSRHNKSFNLNPRKNELFIRKDQFVDKNPHHFLPKVHYGNENVRKPWEGLWKSMEPKQALIPKQPRIPSPVQDEKVIIPNLKPKHPRERFKDPVDAKHYDFLMNVYKQLGKPPNFQNKPIEKE</sequence>
<gene>
    <name evidence="1" type="ORF">BSTOLATCC_MIC64075</name>
</gene>
<reference evidence="1" key="1">
    <citation type="submission" date="2021-09" db="EMBL/GenBank/DDBJ databases">
        <authorList>
            <consortium name="AG Swart"/>
            <person name="Singh M."/>
            <person name="Singh A."/>
            <person name="Seah K."/>
            <person name="Emmerich C."/>
        </authorList>
    </citation>
    <scope>NUCLEOTIDE SEQUENCE</scope>
    <source>
        <strain evidence="1">ATCC30299</strain>
    </source>
</reference>
<dbReference type="AlphaFoldDB" id="A0AAU9KE87"/>
<dbReference type="EMBL" id="CAJZBQ010000062">
    <property type="protein sequence ID" value="CAG9335610.1"/>
    <property type="molecule type" value="Genomic_DNA"/>
</dbReference>
<proteinExistence type="predicted"/>
<organism evidence="1 2">
    <name type="scientific">Blepharisma stoltei</name>
    <dbReference type="NCBI Taxonomy" id="1481888"/>
    <lineage>
        <taxon>Eukaryota</taxon>
        <taxon>Sar</taxon>
        <taxon>Alveolata</taxon>
        <taxon>Ciliophora</taxon>
        <taxon>Postciliodesmatophora</taxon>
        <taxon>Heterotrichea</taxon>
        <taxon>Heterotrichida</taxon>
        <taxon>Blepharismidae</taxon>
        <taxon>Blepharisma</taxon>
    </lineage>
</organism>
<evidence type="ECO:0000313" key="2">
    <source>
        <dbReference type="Proteomes" id="UP001162131"/>
    </source>
</evidence>